<reference evidence="2" key="1">
    <citation type="journal article" date="2012" name="Science">
        <title>The Paleozoic origin of enzymatic lignin decomposition reconstructed from 31 fungal genomes.</title>
        <authorList>
            <person name="Floudas D."/>
            <person name="Binder M."/>
            <person name="Riley R."/>
            <person name="Barry K."/>
            <person name="Blanchette R.A."/>
            <person name="Henrissat B."/>
            <person name="Martinez A.T."/>
            <person name="Otillar R."/>
            <person name="Spatafora J.W."/>
            <person name="Yadav J.S."/>
            <person name="Aerts A."/>
            <person name="Benoit I."/>
            <person name="Boyd A."/>
            <person name="Carlson A."/>
            <person name="Copeland A."/>
            <person name="Coutinho P.M."/>
            <person name="de Vries R.P."/>
            <person name="Ferreira P."/>
            <person name="Findley K."/>
            <person name="Foster B."/>
            <person name="Gaskell J."/>
            <person name="Glotzer D."/>
            <person name="Gorecki P."/>
            <person name="Heitman J."/>
            <person name="Hesse C."/>
            <person name="Hori C."/>
            <person name="Igarashi K."/>
            <person name="Jurgens J.A."/>
            <person name="Kallen N."/>
            <person name="Kersten P."/>
            <person name="Kohler A."/>
            <person name="Kuees U."/>
            <person name="Kumar T.K.A."/>
            <person name="Kuo A."/>
            <person name="LaButti K."/>
            <person name="Larrondo L.F."/>
            <person name="Lindquist E."/>
            <person name="Ling A."/>
            <person name="Lombard V."/>
            <person name="Lucas S."/>
            <person name="Lundell T."/>
            <person name="Martin R."/>
            <person name="McLaughlin D.J."/>
            <person name="Morgenstern I."/>
            <person name="Morin E."/>
            <person name="Murat C."/>
            <person name="Nagy L.G."/>
            <person name="Nolan M."/>
            <person name="Ohm R.A."/>
            <person name="Patyshakuliyeva A."/>
            <person name="Rokas A."/>
            <person name="Ruiz-Duenas F.J."/>
            <person name="Sabat G."/>
            <person name="Salamov A."/>
            <person name="Samejima M."/>
            <person name="Schmutz J."/>
            <person name="Slot J.C."/>
            <person name="St John F."/>
            <person name="Stenlid J."/>
            <person name="Sun H."/>
            <person name="Sun S."/>
            <person name="Syed K."/>
            <person name="Tsang A."/>
            <person name="Wiebenga A."/>
            <person name="Young D."/>
            <person name="Pisabarro A."/>
            <person name="Eastwood D.C."/>
            <person name="Martin F."/>
            <person name="Cullen D."/>
            <person name="Grigoriev I.V."/>
            <person name="Hibbett D.S."/>
        </authorList>
    </citation>
    <scope>NUCLEOTIDE SEQUENCE [LARGE SCALE GENOMIC DNA]</scope>
    <source>
        <strain evidence="2">RWD-64-598 SS2</strain>
    </source>
</reference>
<gene>
    <name evidence="1" type="ORF">CONPUDRAFT_138102</name>
</gene>
<dbReference type="EMBL" id="JH711580">
    <property type="protein sequence ID" value="EIW79998.1"/>
    <property type="molecule type" value="Genomic_DNA"/>
</dbReference>
<dbReference type="GeneID" id="19201138"/>
<name>A0A5M3MLF9_CONPW</name>
<evidence type="ECO:0000313" key="2">
    <source>
        <dbReference type="Proteomes" id="UP000053558"/>
    </source>
</evidence>
<protein>
    <submittedName>
        <fullName evidence="1">Uncharacterized protein</fullName>
    </submittedName>
</protein>
<dbReference type="KEGG" id="cput:CONPUDRAFT_138102"/>
<organism evidence="1 2">
    <name type="scientific">Coniophora puteana (strain RWD-64-598)</name>
    <name type="common">Brown rot fungus</name>
    <dbReference type="NCBI Taxonomy" id="741705"/>
    <lineage>
        <taxon>Eukaryota</taxon>
        <taxon>Fungi</taxon>
        <taxon>Dikarya</taxon>
        <taxon>Basidiomycota</taxon>
        <taxon>Agaricomycotina</taxon>
        <taxon>Agaricomycetes</taxon>
        <taxon>Agaricomycetidae</taxon>
        <taxon>Boletales</taxon>
        <taxon>Coniophorineae</taxon>
        <taxon>Coniophoraceae</taxon>
        <taxon>Coniophora</taxon>
    </lineage>
</organism>
<dbReference type="Proteomes" id="UP000053558">
    <property type="component" value="Unassembled WGS sequence"/>
</dbReference>
<comment type="caution">
    <text evidence="1">The sequence shown here is derived from an EMBL/GenBank/DDBJ whole genome shotgun (WGS) entry which is preliminary data.</text>
</comment>
<sequence>MRVEGMSVGSDCVTCLFDWLPVPSLIQSLRGPRELLHLIALPLRSSSQPHPYLVFSSRHGVQVYHLPLQIAKTNQASSSQGRPQRQWQKEVIEVLERLQVSRTARLTTTTRLMCTPKAPAITSLYLPPTTISFSTVSRPRFPPFNPLSLLIPESPLSHPRPLPSQSLLPRYPSPGLASSQNLIQALRQADEDARNFISFGPL</sequence>
<keyword evidence="2" id="KW-1185">Reference proteome</keyword>
<evidence type="ECO:0000313" key="1">
    <source>
        <dbReference type="EMBL" id="EIW79998.1"/>
    </source>
</evidence>
<proteinExistence type="predicted"/>
<dbReference type="AlphaFoldDB" id="A0A5M3MLF9"/>
<accession>A0A5M3MLF9</accession>
<dbReference type="RefSeq" id="XP_007770303.1">
    <property type="nucleotide sequence ID" value="XM_007772113.1"/>
</dbReference>